<dbReference type="Proteomes" id="UP000294829">
    <property type="component" value="Unassembled WGS sequence"/>
</dbReference>
<comment type="caution">
    <text evidence="1">The sequence shown here is derived from an EMBL/GenBank/DDBJ whole genome shotgun (WGS) entry which is preliminary data.</text>
</comment>
<evidence type="ECO:0000313" key="1">
    <source>
        <dbReference type="EMBL" id="TDK65730.1"/>
    </source>
</evidence>
<dbReference type="InterPro" id="IPR029069">
    <property type="entry name" value="HotDog_dom_sf"/>
</dbReference>
<reference evidence="1 2" key="1">
    <citation type="submission" date="2019-03" db="EMBL/GenBank/DDBJ databases">
        <title>Sapientia aquatica gen. nov., sp. nov., isolated from a crater lake.</title>
        <authorList>
            <person name="Felfoldi T."/>
            <person name="Szabo A."/>
            <person name="Toth E."/>
            <person name="Schumann P."/>
            <person name="Keki Z."/>
            <person name="Marialigeti K."/>
            <person name="Mathe I."/>
        </authorList>
    </citation>
    <scope>NUCLEOTIDE SEQUENCE [LARGE SCALE GENOMIC DNA]</scope>
    <source>
        <strain evidence="1 2">SA-152</strain>
    </source>
</reference>
<proteinExistence type="predicted"/>
<name>A0A4V3AUR2_9BURK</name>
<dbReference type="PANTHER" id="PTHR31793">
    <property type="entry name" value="4-HYDROXYBENZOYL-COA THIOESTERASE FAMILY MEMBER"/>
    <property type="match status" value="1"/>
</dbReference>
<dbReference type="OrthoDB" id="9799036at2"/>
<gene>
    <name evidence="1" type="ORF">E2I14_11820</name>
</gene>
<dbReference type="Gene3D" id="3.10.129.10">
    <property type="entry name" value="Hotdog Thioesterase"/>
    <property type="match status" value="1"/>
</dbReference>
<dbReference type="PANTHER" id="PTHR31793:SF40">
    <property type="entry name" value="ACYL-COA THIOESTER HYDROLASE, YBGC_YBAW FAMILY"/>
    <property type="match status" value="1"/>
</dbReference>
<accession>A0A4V3AUR2</accession>
<evidence type="ECO:0000313" key="2">
    <source>
        <dbReference type="Proteomes" id="UP000294829"/>
    </source>
</evidence>
<dbReference type="Pfam" id="PF13279">
    <property type="entry name" value="4HBT_2"/>
    <property type="match status" value="1"/>
</dbReference>
<protein>
    <submittedName>
        <fullName evidence="1">Acyl-CoA thioesterase</fullName>
    </submittedName>
</protein>
<dbReference type="SUPFAM" id="SSF54637">
    <property type="entry name" value="Thioesterase/thiol ester dehydrase-isomerase"/>
    <property type="match status" value="1"/>
</dbReference>
<dbReference type="EMBL" id="SMYL01000005">
    <property type="protein sequence ID" value="TDK65730.1"/>
    <property type="molecule type" value="Genomic_DNA"/>
</dbReference>
<dbReference type="RefSeq" id="WP_133328917.1">
    <property type="nucleotide sequence ID" value="NZ_SMYL01000005.1"/>
</dbReference>
<dbReference type="AlphaFoldDB" id="A0A4V3AUR2"/>
<dbReference type="CDD" id="cd00586">
    <property type="entry name" value="4HBT"/>
    <property type="match status" value="1"/>
</dbReference>
<dbReference type="GO" id="GO:0047617">
    <property type="term" value="F:fatty acyl-CoA hydrolase activity"/>
    <property type="evidence" value="ECO:0007669"/>
    <property type="project" value="TreeGrafter"/>
</dbReference>
<organism evidence="1 2">
    <name type="scientific">Sapientia aquatica</name>
    <dbReference type="NCBI Taxonomy" id="1549640"/>
    <lineage>
        <taxon>Bacteria</taxon>
        <taxon>Pseudomonadati</taxon>
        <taxon>Pseudomonadota</taxon>
        <taxon>Betaproteobacteria</taxon>
        <taxon>Burkholderiales</taxon>
        <taxon>Oxalobacteraceae</taxon>
        <taxon>Sapientia</taxon>
    </lineage>
</organism>
<dbReference type="InterPro" id="IPR050563">
    <property type="entry name" value="4-hydroxybenzoyl-CoA_TE"/>
</dbReference>
<keyword evidence="2" id="KW-1185">Reference proteome</keyword>
<sequence length="131" mass="14976">MKLVHTSVMPVRWGDMDAFGHVNNTVYFRYMEQARIEWMASFMDLSQPATVAPVLVNAQCDFLRSLKYPDQIEVAMYIATPGRSSFETHYEIFRLGEQKILCAQGKGKVVWVDSILEKSVPLPESVLAQFK</sequence>